<dbReference type="Pfam" id="PF17328">
    <property type="entry name" value="DUF5366"/>
    <property type="match status" value="1"/>
</dbReference>
<feature type="transmembrane region" description="Helical" evidence="1">
    <location>
        <begin position="52"/>
        <end position="75"/>
    </location>
</feature>
<reference evidence="2 3" key="1">
    <citation type="submission" date="2016-10" db="EMBL/GenBank/DDBJ databases">
        <title>Draft genome sequences of four alkaliphilic bacteria belonging to the Anaerobacillus genus.</title>
        <authorList>
            <person name="Bassil N.M."/>
            <person name="Lloyd J.R."/>
        </authorList>
    </citation>
    <scope>NUCLEOTIDE SEQUENCE [LARGE SCALE GENOMIC DNA]</scope>
    <source>
        <strain evidence="2 3">DSM 18345</strain>
    </source>
</reference>
<proteinExistence type="predicted"/>
<sequence>MKNAYLTSHFPLISIILFSTSLSLYVEGIIIQKLYDLGIYQGMTEVFSESGIKLTLLFLLLLFFFMVFAALKLIANTMIELSLLFFSNDKEGVELTKIRSGSWLYLVGSVVSLFLFYHIMFILFIIIVVTLSYFVFFVYKVSSSLSSIGLIGMVFFHVFFWFAFVLSVSYAMTKLYNSFLASLPI</sequence>
<dbReference type="InterPro" id="IPR035289">
    <property type="entry name" value="DUF5366"/>
</dbReference>
<evidence type="ECO:0008006" key="4">
    <source>
        <dbReference type="Google" id="ProtNLM"/>
    </source>
</evidence>
<dbReference type="AlphaFoldDB" id="A0A1S2LXZ4"/>
<evidence type="ECO:0000256" key="1">
    <source>
        <dbReference type="SAM" id="Phobius"/>
    </source>
</evidence>
<dbReference type="Proteomes" id="UP000179524">
    <property type="component" value="Unassembled WGS sequence"/>
</dbReference>
<name>A0A1S2LXZ4_9BACI</name>
<dbReference type="RefSeq" id="WP_071307791.1">
    <property type="nucleotide sequence ID" value="NZ_MLQR01000001.1"/>
</dbReference>
<feature type="transmembrane region" description="Helical" evidence="1">
    <location>
        <begin position="148"/>
        <end position="172"/>
    </location>
</feature>
<comment type="caution">
    <text evidence="2">The sequence shown here is derived from an EMBL/GenBank/DDBJ whole genome shotgun (WGS) entry which is preliminary data.</text>
</comment>
<gene>
    <name evidence="2" type="ORF">BKP37_00545</name>
</gene>
<organism evidence="2 3">
    <name type="scientific">Anaerobacillus alkalilacustris</name>
    <dbReference type="NCBI Taxonomy" id="393763"/>
    <lineage>
        <taxon>Bacteria</taxon>
        <taxon>Bacillati</taxon>
        <taxon>Bacillota</taxon>
        <taxon>Bacilli</taxon>
        <taxon>Bacillales</taxon>
        <taxon>Bacillaceae</taxon>
        <taxon>Anaerobacillus</taxon>
    </lineage>
</organism>
<dbReference type="OrthoDB" id="2739240at2"/>
<keyword evidence="3" id="KW-1185">Reference proteome</keyword>
<feature type="transmembrane region" description="Helical" evidence="1">
    <location>
        <begin position="103"/>
        <end position="136"/>
    </location>
</feature>
<protein>
    <recommendedName>
        <fullName evidence="4">Yip1 domain-containing protein</fullName>
    </recommendedName>
</protein>
<keyword evidence="1" id="KW-0472">Membrane</keyword>
<evidence type="ECO:0000313" key="3">
    <source>
        <dbReference type="Proteomes" id="UP000179524"/>
    </source>
</evidence>
<evidence type="ECO:0000313" key="2">
    <source>
        <dbReference type="EMBL" id="OIJ17063.1"/>
    </source>
</evidence>
<feature type="transmembrane region" description="Helical" evidence="1">
    <location>
        <begin position="12"/>
        <end position="31"/>
    </location>
</feature>
<dbReference type="EMBL" id="MLQR01000001">
    <property type="protein sequence ID" value="OIJ17063.1"/>
    <property type="molecule type" value="Genomic_DNA"/>
</dbReference>
<keyword evidence="1" id="KW-0812">Transmembrane</keyword>
<accession>A0A1S2LXZ4</accession>
<keyword evidence="1" id="KW-1133">Transmembrane helix</keyword>